<evidence type="ECO:0000256" key="2">
    <source>
        <dbReference type="ARBA" id="ARBA00022475"/>
    </source>
</evidence>
<dbReference type="AlphaFoldDB" id="A0AAE9YI22"/>
<keyword evidence="2" id="KW-1003">Cell membrane</keyword>
<dbReference type="PANTHER" id="PTHR47019">
    <property type="entry name" value="LIPID II FLIPPASE MURJ"/>
    <property type="match status" value="1"/>
</dbReference>
<evidence type="ECO:0000256" key="4">
    <source>
        <dbReference type="ARBA" id="ARBA00022960"/>
    </source>
</evidence>
<feature type="transmembrane region" description="Helical" evidence="9">
    <location>
        <begin position="476"/>
        <end position="496"/>
    </location>
</feature>
<accession>A0AAE9YI22</accession>
<keyword evidence="7 9" id="KW-0472">Membrane</keyword>
<evidence type="ECO:0000256" key="3">
    <source>
        <dbReference type="ARBA" id="ARBA00022692"/>
    </source>
</evidence>
<dbReference type="GO" id="GO:0034204">
    <property type="term" value="P:lipid translocation"/>
    <property type="evidence" value="ECO:0007669"/>
    <property type="project" value="TreeGrafter"/>
</dbReference>
<feature type="transmembrane region" description="Helical" evidence="9">
    <location>
        <begin position="570"/>
        <end position="594"/>
    </location>
</feature>
<feature type="transmembrane region" description="Helical" evidence="9">
    <location>
        <begin position="517"/>
        <end position="535"/>
    </location>
</feature>
<feature type="transmembrane region" description="Helical" evidence="9">
    <location>
        <begin position="600"/>
        <end position="625"/>
    </location>
</feature>
<gene>
    <name evidence="10" type="ORF">PO878_09115</name>
</gene>
<evidence type="ECO:0000313" key="10">
    <source>
        <dbReference type="EMBL" id="WCO68882.1"/>
    </source>
</evidence>
<feature type="compositionally biased region" description="Low complexity" evidence="8">
    <location>
        <begin position="84"/>
        <end position="97"/>
    </location>
</feature>
<dbReference type="Pfam" id="PF03023">
    <property type="entry name" value="MurJ"/>
    <property type="match status" value="1"/>
</dbReference>
<dbReference type="RefSeq" id="WP_272738397.1">
    <property type="nucleotide sequence ID" value="NZ_CP116942.1"/>
</dbReference>
<dbReference type="InterPro" id="IPR004268">
    <property type="entry name" value="MurJ"/>
</dbReference>
<feature type="transmembrane region" description="Helical" evidence="9">
    <location>
        <begin position="434"/>
        <end position="456"/>
    </location>
</feature>
<dbReference type="EMBL" id="CP116942">
    <property type="protein sequence ID" value="WCO68882.1"/>
    <property type="molecule type" value="Genomic_DNA"/>
</dbReference>
<feature type="region of interest" description="Disordered" evidence="8">
    <location>
        <begin position="1"/>
        <end position="25"/>
    </location>
</feature>
<feature type="region of interest" description="Disordered" evidence="8">
    <location>
        <begin position="73"/>
        <end position="114"/>
    </location>
</feature>
<dbReference type="PRINTS" id="PR01806">
    <property type="entry name" value="VIRFACTRMVIN"/>
</dbReference>
<dbReference type="GO" id="GO:0008360">
    <property type="term" value="P:regulation of cell shape"/>
    <property type="evidence" value="ECO:0007669"/>
    <property type="project" value="UniProtKB-KW"/>
</dbReference>
<feature type="transmembrane region" description="Helical" evidence="9">
    <location>
        <begin position="161"/>
        <end position="180"/>
    </location>
</feature>
<dbReference type="GO" id="GO:0005886">
    <property type="term" value="C:plasma membrane"/>
    <property type="evidence" value="ECO:0007669"/>
    <property type="project" value="UniProtKB-SubCell"/>
</dbReference>
<feature type="transmembrane region" description="Helical" evidence="9">
    <location>
        <begin position="308"/>
        <end position="331"/>
    </location>
</feature>
<keyword evidence="5" id="KW-0573">Peptidoglycan synthesis</keyword>
<dbReference type="GO" id="GO:0009252">
    <property type="term" value="P:peptidoglycan biosynthetic process"/>
    <property type="evidence" value="ECO:0007669"/>
    <property type="project" value="UniProtKB-KW"/>
</dbReference>
<evidence type="ECO:0000256" key="7">
    <source>
        <dbReference type="ARBA" id="ARBA00023136"/>
    </source>
</evidence>
<keyword evidence="11" id="KW-1185">Reference proteome</keyword>
<evidence type="ECO:0000256" key="9">
    <source>
        <dbReference type="SAM" id="Phobius"/>
    </source>
</evidence>
<evidence type="ECO:0000256" key="8">
    <source>
        <dbReference type="SAM" id="MobiDB-lite"/>
    </source>
</evidence>
<name>A0AAE9YI22_9ACTN</name>
<proteinExistence type="predicted"/>
<dbReference type="CDD" id="cd13123">
    <property type="entry name" value="MATE_MurJ_like"/>
    <property type="match status" value="1"/>
</dbReference>
<keyword evidence="6 9" id="KW-1133">Transmembrane helix</keyword>
<keyword evidence="3 9" id="KW-0812">Transmembrane</keyword>
<comment type="subcellular location">
    <subcellularLocation>
        <location evidence="1">Cell membrane</location>
        <topology evidence="1">Multi-pass membrane protein</topology>
    </subcellularLocation>
</comment>
<evidence type="ECO:0000256" key="1">
    <source>
        <dbReference type="ARBA" id="ARBA00004651"/>
    </source>
</evidence>
<protein>
    <submittedName>
        <fullName evidence="10">Murein biosynthesis integral membrane protein MurJ</fullName>
    </submittedName>
</protein>
<organism evidence="10 11">
    <name type="scientific">Iamia majanohamensis</name>
    <dbReference type="NCBI Taxonomy" id="467976"/>
    <lineage>
        <taxon>Bacteria</taxon>
        <taxon>Bacillati</taxon>
        <taxon>Actinomycetota</taxon>
        <taxon>Acidimicrobiia</taxon>
        <taxon>Acidimicrobiales</taxon>
        <taxon>Iamiaceae</taxon>
        <taxon>Iamia</taxon>
    </lineage>
</organism>
<dbReference type="KEGG" id="ima:PO878_09115"/>
<feature type="transmembrane region" description="Helical" evidence="9">
    <location>
        <begin position="541"/>
        <end position="558"/>
    </location>
</feature>
<reference evidence="10" key="1">
    <citation type="submission" date="2023-01" db="EMBL/GenBank/DDBJ databases">
        <title>The diversity of Class Acidimicrobiia in South China Sea sediment environments and the proposal of Iamia marina sp. nov., a novel species of the genus Iamia.</title>
        <authorList>
            <person name="He Y."/>
            <person name="Tian X."/>
        </authorList>
    </citation>
    <scope>NUCLEOTIDE SEQUENCE</scope>
    <source>
        <strain evidence="10">DSM 19957</strain>
    </source>
</reference>
<dbReference type="Proteomes" id="UP001216390">
    <property type="component" value="Chromosome"/>
</dbReference>
<dbReference type="GO" id="GO:0015648">
    <property type="term" value="F:lipid-linked peptidoglycan transporter activity"/>
    <property type="evidence" value="ECO:0007669"/>
    <property type="project" value="TreeGrafter"/>
</dbReference>
<dbReference type="PANTHER" id="PTHR47019:SF1">
    <property type="entry name" value="LIPID II FLIPPASE MURJ"/>
    <property type="match status" value="1"/>
</dbReference>
<feature type="transmembrane region" description="Helical" evidence="9">
    <location>
        <begin position="267"/>
        <end position="288"/>
    </location>
</feature>
<dbReference type="InterPro" id="IPR051050">
    <property type="entry name" value="Lipid_II_flippase_MurJ/MviN"/>
</dbReference>
<evidence type="ECO:0000256" key="6">
    <source>
        <dbReference type="ARBA" id="ARBA00022989"/>
    </source>
</evidence>
<feature type="transmembrane region" description="Helical" evidence="9">
    <location>
        <begin position="192"/>
        <end position="216"/>
    </location>
</feature>
<evidence type="ECO:0000256" key="5">
    <source>
        <dbReference type="ARBA" id="ARBA00022984"/>
    </source>
</evidence>
<evidence type="ECO:0000313" key="11">
    <source>
        <dbReference type="Proteomes" id="UP001216390"/>
    </source>
</evidence>
<keyword evidence="4" id="KW-0133">Cell shape</keyword>
<sequence length="642" mass="67067">MSDDDHGPGLLRSQPPLDRHGRPRWDDVLGDVARLGASVAARQRTTALTAANESAAVGETGEVALLTPADLPAVDEAPDDADDGSTGATEAGSGTRGPEPGGADTDEDRPSGGRRLLKDNIVVATGTALSRVTGVARLLAVFGLTGALADDYLLANNTPNIVYELILGGILTATLVPLFTEHLQKRDRAATDAVVSVTLVALAVLTLVGLVVSPALMLLYTQNVDPDVDAAQFRRVGIGLALLFVPQIFFYGVMALGSALLNARRRFFAAAWAPVLNNVIVVGVLVGATLTTEGDLTLAQVDDDRGLLLLLGLGTTAGIVAMALSLLPALWRAGFRLRFRPSLRHPAVRVAAGLSGWTLGYVIANQVAAQTVNWLAVGDESAVRSYQVAFTFFQLPHGLLAVSLMTTFQPDLARAFVRERWDLFHDRLLQGLRLLVAVMVPASVGYLTLATLVVQLGPESSPLGPGGTFNDAIPVARSLAGFAPGLLGFSVYLFILRAFYAVQDTRRPFWINSGENLTNILFAVVLVAPFGLIGLTSAYSVAYLLASALALAVLLRRLPPGFDLGGFVRTLGGCLAAGALMAAAVAGTVVGLSALDPDLLPLWVAAAVPVGGIVYLGAAIALGVADDAGLRRRLPGPLGRRG</sequence>
<feature type="transmembrane region" description="Helical" evidence="9">
    <location>
        <begin position="236"/>
        <end position="260"/>
    </location>
</feature>